<dbReference type="CDD" id="cd05471">
    <property type="entry name" value="pepsin_like"/>
    <property type="match status" value="1"/>
</dbReference>
<dbReference type="Proteomes" id="UP001201812">
    <property type="component" value="Unassembled WGS sequence"/>
</dbReference>
<accession>A0AAD4R165</accession>
<keyword evidence="5" id="KW-0064">Aspartyl protease</keyword>
<dbReference type="Gene3D" id="2.40.70.10">
    <property type="entry name" value="Acid Proteases"/>
    <property type="match status" value="2"/>
</dbReference>
<dbReference type="Pfam" id="PF05327">
    <property type="entry name" value="RRN3"/>
    <property type="match status" value="1"/>
</dbReference>
<dbReference type="InterPro" id="IPR007991">
    <property type="entry name" value="RNA_pol_I_trans_ini_fac_RRN3"/>
</dbReference>
<feature type="active site" evidence="3">
    <location>
        <position position="661"/>
    </location>
</feature>
<dbReference type="PRINTS" id="PR00792">
    <property type="entry name" value="PEPSIN"/>
</dbReference>
<keyword evidence="8" id="KW-1185">Reference proteome</keyword>
<dbReference type="SUPFAM" id="SSF50630">
    <property type="entry name" value="Acid proteases"/>
    <property type="match status" value="1"/>
</dbReference>
<evidence type="ECO:0000256" key="1">
    <source>
        <dbReference type="ARBA" id="ARBA00007447"/>
    </source>
</evidence>
<dbReference type="InterPro" id="IPR001461">
    <property type="entry name" value="Aspartic_peptidase_A1"/>
</dbReference>
<comment type="caution">
    <text evidence="7">The sequence shown here is derived from an EMBL/GenBank/DDBJ whole genome shotgun (WGS) entry which is preliminary data.</text>
</comment>
<dbReference type="GO" id="GO:0003743">
    <property type="term" value="F:translation initiation factor activity"/>
    <property type="evidence" value="ECO:0007669"/>
    <property type="project" value="UniProtKB-KW"/>
</dbReference>
<dbReference type="GO" id="GO:0001181">
    <property type="term" value="F:RNA polymerase I general transcription initiation factor activity"/>
    <property type="evidence" value="ECO:0007669"/>
    <property type="project" value="InterPro"/>
</dbReference>
<dbReference type="Pfam" id="PF00026">
    <property type="entry name" value="Asp"/>
    <property type="match status" value="2"/>
</dbReference>
<dbReference type="PANTHER" id="PTHR12790:SF0">
    <property type="entry name" value="RNA POLYMERASE I-SPECIFIC TRANSCRIPTION INITIATION FACTOR RRN3-RELATED"/>
    <property type="match status" value="1"/>
</dbReference>
<keyword evidence="7" id="KW-0648">Protein biosynthesis</keyword>
<keyword evidence="5" id="KW-0645">Protease</keyword>
<organism evidence="7 8">
    <name type="scientific">Ditylenchus destructor</name>
    <dbReference type="NCBI Taxonomy" id="166010"/>
    <lineage>
        <taxon>Eukaryota</taxon>
        <taxon>Metazoa</taxon>
        <taxon>Ecdysozoa</taxon>
        <taxon>Nematoda</taxon>
        <taxon>Chromadorea</taxon>
        <taxon>Rhabditida</taxon>
        <taxon>Tylenchina</taxon>
        <taxon>Tylenchomorpha</taxon>
        <taxon>Sphaerularioidea</taxon>
        <taxon>Anguinidae</taxon>
        <taxon>Anguininae</taxon>
        <taxon>Ditylenchus</taxon>
    </lineage>
</organism>
<dbReference type="AlphaFoldDB" id="A0AAD4R165"/>
<evidence type="ECO:0000259" key="6">
    <source>
        <dbReference type="PROSITE" id="PS51767"/>
    </source>
</evidence>
<evidence type="ECO:0000256" key="3">
    <source>
        <dbReference type="PIRSR" id="PIRSR601461-1"/>
    </source>
</evidence>
<dbReference type="InterPro" id="IPR034164">
    <property type="entry name" value="Pepsin-like_dom"/>
</dbReference>
<dbReference type="InterPro" id="IPR033121">
    <property type="entry name" value="PEPTIDASE_A1"/>
</dbReference>
<dbReference type="GO" id="GO:0006508">
    <property type="term" value="P:proteolysis"/>
    <property type="evidence" value="ECO:0007669"/>
    <property type="project" value="UniProtKB-KW"/>
</dbReference>
<feature type="active site" evidence="3">
    <location>
        <position position="912"/>
    </location>
</feature>
<keyword evidence="4" id="KW-1015">Disulfide bond</keyword>
<dbReference type="GO" id="GO:0005634">
    <property type="term" value="C:nucleus"/>
    <property type="evidence" value="ECO:0007669"/>
    <property type="project" value="TreeGrafter"/>
</dbReference>
<keyword evidence="7" id="KW-0396">Initiation factor</keyword>
<feature type="domain" description="Peptidase A1" evidence="6">
    <location>
        <begin position="643"/>
        <end position="1010"/>
    </location>
</feature>
<dbReference type="PROSITE" id="PS51767">
    <property type="entry name" value="PEPTIDASE_A1"/>
    <property type="match status" value="1"/>
</dbReference>
<dbReference type="PROSITE" id="PS00141">
    <property type="entry name" value="ASP_PROTEASE"/>
    <property type="match status" value="2"/>
</dbReference>
<keyword evidence="5" id="KW-0378">Hydrolase</keyword>
<evidence type="ECO:0000256" key="4">
    <source>
        <dbReference type="PIRSR" id="PIRSR601461-2"/>
    </source>
</evidence>
<sequence length="1023" mass="115480">MVVVECSLCLPSSHSVNSDSVPLKQICGMTQKRIQTKSEGVKTGREIIEAYINVRPDSTEKYLRLHKALDLFESWSDDSKIAYLEEFLELDHILDASCAELVAQFCRIKWWTVPHSIRGRFVDFLVSLAVSHVCHVEGVLKSVTHHFIPELIMSVRDGKKGMTPLLSQDDQDAIYSLAHSCVKQIIACCPPFAPALLKCCKSNFPHFRHHSVKLLGYLRNMILLAQDYPQLSAKIWSMIVDKLVALDTSISSKKPWEMENDAGLSPTQDIFMMDDDGETSSKAESSDSNPINVNTLETKLDLCMAMVLSYIGGHDPENDIIGDLKEDKNFEWLYTKPIDHQNLFEALLLGFEEHVLYAFDLHSVSYIWLYLCSLSKVNTEKMLRYLWQVIQAPVRSPNEWKKAHNAAAYLCGFLARASFVPLSDVCAWLRRMSEWCCIYVDSCELLKREVGGMQHGTFYAVVQALLFVICYRHSELTTKYGALEEIHQWGLGRIVHSKLEPLLYISQAVALCFANVSRYLQIVYCTHMIGFNDTLRKRAVELFFPFSFCLLNRCAPKILPLMRKFTSALEESPLASTKCEQVKREEDTLMEDDEYDFMGHTKQLRHMNKLRSINQRYFDFSGSDTQESVVVQQPVHDYNDLAYVAKITIGTPEQSFRVILDTGSSNLWIPDISCNGESKCHPACNGIWYCMNFCDGYCCERTLAAPPRFNKSGDCQEKLVRKNFLGNMAFEPDSTVTCLQMNRFDAAQSSTYVIDGRNFSVEYGIGFASGFLGKDTVRLGKAGGPQMVIPSVTFAQAISVSKDYRDSPEGGVFGLGFWKDSTLGIDPPLVIAVKQGLLSEPIFTVYLDSQSNNLEARSPGGWFTYGSVDSEHCDADNVQYVNLHSNSRWEFLLQGISVGKITYRWMMTALSDTGTSLIYGPSDIIRKIANETGAVYNNKRKQYEILCNTDYNPDVLTMDVGWGDGWCLFAMHEVDRIDGECLDLDWILGDPFIRAHCNIYDIGGKRIGFATSKKPTGTTNNGN</sequence>
<proteinExistence type="inferred from homology"/>
<comment type="similarity">
    <text evidence="1 5">Belongs to the peptidase A1 family.</text>
</comment>
<dbReference type="EMBL" id="JAKKPZ010000087">
    <property type="protein sequence ID" value="KAI1703161.1"/>
    <property type="molecule type" value="Genomic_DNA"/>
</dbReference>
<dbReference type="InterPro" id="IPR001969">
    <property type="entry name" value="Aspartic_peptidase_AS"/>
</dbReference>
<comment type="similarity">
    <text evidence="2">Belongs to the RRN3 family.</text>
</comment>
<feature type="disulfide bond" evidence="4">
    <location>
        <begin position="674"/>
        <end position="738"/>
    </location>
</feature>
<dbReference type="GO" id="GO:0004190">
    <property type="term" value="F:aspartic-type endopeptidase activity"/>
    <property type="evidence" value="ECO:0007669"/>
    <property type="project" value="UniProtKB-KW"/>
</dbReference>
<dbReference type="GO" id="GO:0006361">
    <property type="term" value="P:transcription initiation at RNA polymerase I promoter"/>
    <property type="evidence" value="ECO:0007669"/>
    <property type="project" value="InterPro"/>
</dbReference>
<dbReference type="PANTHER" id="PTHR12790">
    <property type="entry name" value="TRANSCRIPTION INITIATION FACTOR IA RRN3"/>
    <property type="match status" value="1"/>
</dbReference>
<protein>
    <submittedName>
        <fullName evidence="7">RNA polymerase I specific transcription initiation factor RRN3 domain-containing protein</fullName>
    </submittedName>
</protein>
<reference evidence="7" key="1">
    <citation type="submission" date="2022-01" db="EMBL/GenBank/DDBJ databases">
        <title>Genome Sequence Resource for Two Populations of Ditylenchus destructor, the Migratory Endoparasitic Phytonematode.</title>
        <authorList>
            <person name="Zhang H."/>
            <person name="Lin R."/>
            <person name="Xie B."/>
        </authorList>
    </citation>
    <scope>NUCLEOTIDE SEQUENCE</scope>
    <source>
        <strain evidence="7">BazhouSP</strain>
    </source>
</reference>
<evidence type="ECO:0000313" key="8">
    <source>
        <dbReference type="Proteomes" id="UP001201812"/>
    </source>
</evidence>
<evidence type="ECO:0000256" key="2">
    <source>
        <dbReference type="ARBA" id="ARBA00010098"/>
    </source>
</evidence>
<evidence type="ECO:0000256" key="5">
    <source>
        <dbReference type="RuleBase" id="RU000454"/>
    </source>
</evidence>
<name>A0AAD4R165_9BILA</name>
<evidence type="ECO:0000313" key="7">
    <source>
        <dbReference type="EMBL" id="KAI1703161.1"/>
    </source>
</evidence>
<dbReference type="InterPro" id="IPR021109">
    <property type="entry name" value="Peptidase_aspartic_dom_sf"/>
</dbReference>
<dbReference type="GO" id="GO:0001042">
    <property type="term" value="F:RNA polymerase I core binding"/>
    <property type="evidence" value="ECO:0007669"/>
    <property type="project" value="TreeGrafter"/>
</dbReference>
<gene>
    <name evidence="7" type="ORF">DdX_15098</name>
</gene>